<dbReference type="PANTHER" id="PTHR33209">
    <property type="entry name" value="PROTEASE 4"/>
    <property type="match status" value="1"/>
</dbReference>
<dbReference type="InterPro" id="IPR004634">
    <property type="entry name" value="Pept_S49_pIV"/>
</dbReference>
<comment type="caution">
    <text evidence="6">The sequence shown here is derived from an EMBL/GenBank/DDBJ whole genome shotgun (WGS) entry which is preliminary data.</text>
</comment>
<dbReference type="SUPFAM" id="SSF52096">
    <property type="entry name" value="ClpP/crotonase"/>
    <property type="match status" value="2"/>
</dbReference>
<dbReference type="EMBL" id="JBDIME010000005">
    <property type="protein sequence ID" value="MEN2789778.1"/>
    <property type="molecule type" value="Genomic_DNA"/>
</dbReference>
<name>A0ABU9Y1V0_9SPHN</name>
<organism evidence="6 7">
    <name type="scientific">Sphingomonas oligophenolica</name>
    <dbReference type="NCBI Taxonomy" id="301154"/>
    <lineage>
        <taxon>Bacteria</taxon>
        <taxon>Pseudomonadati</taxon>
        <taxon>Pseudomonadota</taxon>
        <taxon>Alphaproteobacteria</taxon>
        <taxon>Sphingomonadales</taxon>
        <taxon>Sphingomonadaceae</taxon>
        <taxon>Sphingomonas</taxon>
    </lineage>
</organism>
<keyword evidence="3 6" id="KW-0378">Hydrolase</keyword>
<reference evidence="6 7" key="1">
    <citation type="submission" date="2024-05" db="EMBL/GenBank/DDBJ databases">
        <authorList>
            <person name="Liu Q."/>
            <person name="Xin Y.-H."/>
        </authorList>
    </citation>
    <scope>NUCLEOTIDE SEQUENCE [LARGE SCALE GENOMIC DNA]</scope>
    <source>
        <strain evidence="6 7">CGMCC 1.10181</strain>
    </source>
</reference>
<keyword evidence="2" id="KW-0645">Protease</keyword>
<evidence type="ECO:0000256" key="3">
    <source>
        <dbReference type="ARBA" id="ARBA00022801"/>
    </source>
</evidence>
<evidence type="ECO:0000256" key="4">
    <source>
        <dbReference type="ARBA" id="ARBA00022825"/>
    </source>
</evidence>
<dbReference type="Pfam" id="PF01343">
    <property type="entry name" value="Peptidase_S49"/>
    <property type="match status" value="2"/>
</dbReference>
<dbReference type="InterPro" id="IPR002142">
    <property type="entry name" value="Peptidase_S49"/>
</dbReference>
<dbReference type="Gene3D" id="3.90.226.10">
    <property type="entry name" value="2-enoyl-CoA Hydratase, Chain A, domain 1"/>
    <property type="match status" value="3"/>
</dbReference>
<sequence length="627" mass="66666">MKLVRGAWKILVGIKDALVLIAMLLFFGLLFGALSAKPSPASIHDGALLLRLDGQIVEQPEEADPFAALGGGASVHQFRLRDLVRSLEKAKGDSRVKAVVLDLDSFGGGYPAAVDEVANAIRAVRDSGKPVLAYATSYTDSGYRLAANASEVWMSPMGGTLFMGPGGSQLYYKGLIDKLGVNAHVYRVGKYKSYVEPYTRTEASPEAKEEVVKLYSVIFSQWQEAIHRARPKARFADFLSKPDQVIAAARGDIAKANLDAGLVDKLGTRLDFGKRVAEIAGSDSNKPAGTFSSIKYETYVDANPLPTDGDAIGVLTIAGDIVDGKSKGGNVGADTVDKALLQGLAKKKLKALVVRIDSPGGSALASEDMRRAIMEAKAQKLPVVISMGSLAASGGYWVSTAGDVIFAQPTTITGSIGIFGIIPTFENTLKKIGITTDGVKTTPLSGQPDVVGGTNAQTDAIFQAGIENGYREFVTRVSQARKLSPARVDEIGQGRVWDGGTAHQIGLIDRFGGLKDAIDEAARRAGLKPENVHAEYLEKKPGWFAKLVERLGRSDDDDDSVDQGSDAFTRIALERRAMFARALGDVKRIGTGAAIQARCLECDALGGGMASRSDVKLMDFILARAAQ</sequence>
<protein>
    <submittedName>
        <fullName evidence="6">Signal peptide peptidase SppA</fullName>
        <ecNumber evidence="6">3.4.21.-</ecNumber>
    </submittedName>
</protein>
<evidence type="ECO:0000313" key="7">
    <source>
        <dbReference type="Proteomes" id="UP001419910"/>
    </source>
</evidence>
<evidence type="ECO:0000256" key="2">
    <source>
        <dbReference type="ARBA" id="ARBA00022670"/>
    </source>
</evidence>
<dbReference type="EC" id="3.4.21.-" evidence="6"/>
<accession>A0ABU9Y1V0</accession>
<feature type="domain" description="Peptidase S49" evidence="5">
    <location>
        <begin position="125"/>
        <end position="278"/>
    </location>
</feature>
<comment type="similarity">
    <text evidence="1">Belongs to the peptidase S49 family.</text>
</comment>
<keyword evidence="4" id="KW-0720">Serine protease</keyword>
<dbReference type="Proteomes" id="UP001419910">
    <property type="component" value="Unassembled WGS sequence"/>
</dbReference>
<proteinExistence type="inferred from homology"/>
<gene>
    <name evidence="6" type="primary">sppA</name>
    <name evidence="6" type="ORF">ABC974_09085</name>
</gene>
<dbReference type="InterPro" id="IPR047217">
    <property type="entry name" value="S49_SppA_67K_type_N"/>
</dbReference>
<keyword evidence="7" id="KW-1185">Reference proteome</keyword>
<dbReference type="RefSeq" id="WP_343889445.1">
    <property type="nucleotide sequence ID" value="NZ_BAAAEH010000022.1"/>
</dbReference>
<dbReference type="PANTHER" id="PTHR33209:SF1">
    <property type="entry name" value="PEPTIDASE S49 DOMAIN-CONTAINING PROTEIN"/>
    <property type="match status" value="1"/>
</dbReference>
<evidence type="ECO:0000259" key="5">
    <source>
        <dbReference type="Pfam" id="PF01343"/>
    </source>
</evidence>
<dbReference type="CDD" id="cd07023">
    <property type="entry name" value="S49_Sppa_N_C"/>
    <property type="match status" value="1"/>
</dbReference>
<dbReference type="CDD" id="cd07018">
    <property type="entry name" value="S49_SppA_67K_type"/>
    <property type="match status" value="1"/>
</dbReference>
<evidence type="ECO:0000256" key="1">
    <source>
        <dbReference type="ARBA" id="ARBA00008683"/>
    </source>
</evidence>
<evidence type="ECO:0000313" key="6">
    <source>
        <dbReference type="EMBL" id="MEN2789778.1"/>
    </source>
</evidence>
<feature type="domain" description="Peptidase S49" evidence="5">
    <location>
        <begin position="376"/>
        <end position="527"/>
    </location>
</feature>
<dbReference type="PIRSF" id="PIRSF001217">
    <property type="entry name" value="Protease_4_SppA"/>
    <property type="match status" value="1"/>
</dbReference>
<dbReference type="InterPro" id="IPR047272">
    <property type="entry name" value="S49_SppA_C"/>
</dbReference>
<dbReference type="Gene3D" id="6.20.330.10">
    <property type="match status" value="1"/>
</dbReference>
<dbReference type="NCBIfam" id="TIGR00705">
    <property type="entry name" value="SppA_67K"/>
    <property type="match status" value="1"/>
</dbReference>
<dbReference type="InterPro" id="IPR029045">
    <property type="entry name" value="ClpP/crotonase-like_dom_sf"/>
</dbReference>
<dbReference type="GO" id="GO:0016787">
    <property type="term" value="F:hydrolase activity"/>
    <property type="evidence" value="ECO:0007669"/>
    <property type="project" value="UniProtKB-KW"/>
</dbReference>